<comment type="caution">
    <text evidence="3">The sequence shown here is derived from an EMBL/GenBank/DDBJ whole genome shotgun (WGS) entry which is preliminary data.</text>
</comment>
<dbReference type="GeneID" id="36536382"/>
<dbReference type="RefSeq" id="XP_024681450.1">
    <property type="nucleotide sequence ID" value="XM_024829056.1"/>
</dbReference>
<evidence type="ECO:0000256" key="1">
    <source>
        <dbReference type="SAM" id="Coils"/>
    </source>
</evidence>
<evidence type="ECO:0000313" key="4">
    <source>
        <dbReference type="Proteomes" id="UP000234474"/>
    </source>
</evidence>
<accession>A0A2I1C5I7</accession>
<dbReference type="VEuPathDB" id="FungiDB:P174DRAFT_452129"/>
<name>A0A2I1C5I7_ASPN1</name>
<feature type="region of interest" description="Disordered" evidence="2">
    <location>
        <begin position="1"/>
        <end position="23"/>
    </location>
</feature>
<evidence type="ECO:0000256" key="2">
    <source>
        <dbReference type="SAM" id="MobiDB-lite"/>
    </source>
</evidence>
<evidence type="ECO:0000313" key="3">
    <source>
        <dbReference type="EMBL" id="PKX92855.1"/>
    </source>
</evidence>
<keyword evidence="4" id="KW-1185">Reference proteome</keyword>
<feature type="coiled-coil region" evidence="1">
    <location>
        <begin position="43"/>
        <end position="70"/>
    </location>
</feature>
<dbReference type="Proteomes" id="UP000234474">
    <property type="component" value="Unassembled WGS sequence"/>
</dbReference>
<sequence length="93" mass="10553">MHQLREGHWVVPEDDGELEGPDQRTDLCKEELHGDLGVLKIVKAQQLQRKRELEETLKGLQEQFEAADAAFNEKHPSPVQYQSVSRASHGPLV</sequence>
<dbReference type="AlphaFoldDB" id="A0A2I1C5I7"/>
<proteinExistence type="predicted"/>
<keyword evidence="1" id="KW-0175">Coiled coil</keyword>
<protein>
    <submittedName>
        <fullName evidence="3">Uncharacterized protein</fullName>
    </submittedName>
</protein>
<dbReference type="OrthoDB" id="10505755at2759"/>
<dbReference type="EMBL" id="MSZS01000005">
    <property type="protein sequence ID" value="PKX92855.1"/>
    <property type="molecule type" value="Genomic_DNA"/>
</dbReference>
<gene>
    <name evidence="3" type="ORF">P174DRAFT_452129</name>
</gene>
<reference evidence="4" key="1">
    <citation type="journal article" date="2018" name="Proc. Natl. Acad. Sci. U.S.A.">
        <title>Linking secondary metabolites to gene clusters through genome sequencing of six diverse Aspergillus species.</title>
        <authorList>
            <person name="Kaerboelling I."/>
            <person name="Vesth T.C."/>
            <person name="Frisvad J.C."/>
            <person name="Nybo J.L."/>
            <person name="Theobald S."/>
            <person name="Kuo A."/>
            <person name="Bowyer P."/>
            <person name="Matsuda Y."/>
            <person name="Mondo S."/>
            <person name="Lyhne E.K."/>
            <person name="Kogle M.E."/>
            <person name="Clum A."/>
            <person name="Lipzen A."/>
            <person name="Salamov A."/>
            <person name="Ngan C.Y."/>
            <person name="Daum C."/>
            <person name="Chiniquy J."/>
            <person name="Barry K."/>
            <person name="LaButti K."/>
            <person name="Haridas S."/>
            <person name="Simmons B.A."/>
            <person name="Magnuson J.K."/>
            <person name="Mortensen U.H."/>
            <person name="Larsen T.O."/>
            <person name="Grigoriev I.V."/>
            <person name="Baker S.E."/>
            <person name="Andersen M.R."/>
        </authorList>
    </citation>
    <scope>NUCLEOTIDE SEQUENCE [LARGE SCALE GENOMIC DNA]</scope>
    <source>
        <strain evidence="4">IBT 16806</strain>
    </source>
</reference>
<organism evidence="3 4">
    <name type="scientific">Aspergillus novofumigatus (strain IBT 16806)</name>
    <dbReference type="NCBI Taxonomy" id="1392255"/>
    <lineage>
        <taxon>Eukaryota</taxon>
        <taxon>Fungi</taxon>
        <taxon>Dikarya</taxon>
        <taxon>Ascomycota</taxon>
        <taxon>Pezizomycotina</taxon>
        <taxon>Eurotiomycetes</taxon>
        <taxon>Eurotiomycetidae</taxon>
        <taxon>Eurotiales</taxon>
        <taxon>Aspergillaceae</taxon>
        <taxon>Aspergillus</taxon>
        <taxon>Aspergillus subgen. Fumigati</taxon>
    </lineage>
</organism>